<evidence type="ECO:0000313" key="4">
    <source>
        <dbReference type="Proteomes" id="UP000054886"/>
    </source>
</evidence>
<dbReference type="Gene3D" id="1.20.1050.80">
    <property type="entry name" value="VPS9 domain"/>
    <property type="match status" value="1"/>
</dbReference>
<feature type="compositionally biased region" description="Low complexity" evidence="1">
    <location>
        <begin position="161"/>
        <end position="191"/>
    </location>
</feature>
<name>A0A0W0EAA8_CANGB</name>
<dbReference type="VEuPathDB" id="FungiDB:GVI51_H05137"/>
<dbReference type="Proteomes" id="UP000054886">
    <property type="component" value="Unassembled WGS sequence"/>
</dbReference>
<feature type="region of interest" description="Disordered" evidence="1">
    <location>
        <begin position="161"/>
        <end position="197"/>
    </location>
</feature>
<sequence length="575" mass="65295">MKAKDEKMTHLFTPPINSSKFDPSLSIKESYKGHSAQGSIASNISSTGSSNSELGKDDSKGSKSPKLSKEEIDQISQIGELPDELSAMIDAFIDDLKQPKYERPLSVPQLSSLFQAFYIRFDKHSFHYLQSKKTTSSSTNVSTFFNARETLTSGIGGLFSRSRSSSASTNVSTRRNRRSSSIFSNESGSNNVTQMLSPEEIQRQLKTDALNNLKIEKYKDLCERDLFNRILQVGTSVPISSPSKSANVNGNSTLANSTMTRDVHAKKNESFSIVSLFRNSPEFGEYDKLIDERVNLLYRFDKEEFFSLSDFLDIPKGNDEFDSIQSIANIKMVLDDFANNVIAPGEKCKCLLKMYEIMENSKAMSNDDFLSLLIYYVIKCPMLHIFLNMEFVRLFRIKKKLVDSELFAITNLEAALVFIEGLTLDDLPQLLRDNLTDREKSLFAVPISRKVKLPELGRHEIDIEKDAELTKRIEVSRTASYEGFRSVFDSSLRNIIDRIRAYPISNGTESSPWINTDVKKEVPTQLSSFKQAPISDYTPSIPENWKQFKDYAFEDLTISNLREIFEIYKEMVDEN</sequence>
<organism evidence="3 4">
    <name type="scientific">Candida glabrata</name>
    <name type="common">Yeast</name>
    <name type="synonym">Torulopsis glabrata</name>
    <dbReference type="NCBI Taxonomy" id="5478"/>
    <lineage>
        <taxon>Eukaryota</taxon>
        <taxon>Fungi</taxon>
        <taxon>Dikarya</taxon>
        <taxon>Ascomycota</taxon>
        <taxon>Saccharomycotina</taxon>
        <taxon>Saccharomycetes</taxon>
        <taxon>Saccharomycetales</taxon>
        <taxon>Saccharomycetaceae</taxon>
        <taxon>Nakaseomyces</taxon>
    </lineage>
</organism>
<dbReference type="InterPro" id="IPR037191">
    <property type="entry name" value="VPS9_dom_sf"/>
</dbReference>
<proteinExistence type="predicted"/>
<dbReference type="GO" id="GO:0005085">
    <property type="term" value="F:guanyl-nucleotide exchange factor activity"/>
    <property type="evidence" value="ECO:0007669"/>
    <property type="project" value="EnsemblFungi"/>
</dbReference>
<evidence type="ECO:0000256" key="1">
    <source>
        <dbReference type="SAM" id="MobiDB-lite"/>
    </source>
</evidence>
<feature type="domain" description="VPS9" evidence="2">
    <location>
        <begin position="284"/>
        <end position="428"/>
    </location>
</feature>
<dbReference type="AlphaFoldDB" id="A0A0W0EAA8"/>
<gene>
    <name evidence="3" type="ORF">AO440_002119</name>
</gene>
<feature type="compositionally biased region" description="Low complexity" evidence="1">
    <location>
        <begin position="38"/>
        <end position="53"/>
    </location>
</feature>
<dbReference type="GO" id="GO:0006895">
    <property type="term" value="P:Golgi to endosome transport"/>
    <property type="evidence" value="ECO:0007669"/>
    <property type="project" value="EnsemblFungi"/>
</dbReference>
<dbReference type="VEuPathDB" id="FungiDB:GWK60_H05203"/>
<dbReference type="SUPFAM" id="SSF109993">
    <property type="entry name" value="VPS9 domain"/>
    <property type="match status" value="1"/>
</dbReference>
<feature type="region of interest" description="Disordered" evidence="1">
    <location>
        <begin position="1"/>
        <end position="72"/>
    </location>
</feature>
<dbReference type="InterPro" id="IPR003123">
    <property type="entry name" value="VPS9"/>
</dbReference>
<reference evidence="3 4" key="1">
    <citation type="submission" date="2015-10" db="EMBL/GenBank/DDBJ databases">
        <title>Draft genomes sequences of Candida glabrata isolates 1A, 1B, 2A, 2B, 3A and 3B.</title>
        <authorList>
            <person name="Haavelsrud O.E."/>
            <person name="Gaustad P."/>
        </authorList>
    </citation>
    <scope>NUCLEOTIDE SEQUENCE [LARGE SCALE GENOMIC DNA]</scope>
    <source>
        <strain evidence="3">910700640</strain>
    </source>
</reference>
<dbReference type="GO" id="GO:0032511">
    <property type="term" value="P:late endosome to vacuole transport via multivesicular body sorting pathway"/>
    <property type="evidence" value="ECO:0007669"/>
    <property type="project" value="EnsemblFungi"/>
</dbReference>
<dbReference type="EMBL" id="LLZZ01000171">
    <property type="protein sequence ID" value="KTA96632.1"/>
    <property type="molecule type" value="Genomic_DNA"/>
</dbReference>
<feature type="compositionally biased region" description="Basic and acidic residues" evidence="1">
    <location>
        <begin position="54"/>
        <end position="72"/>
    </location>
</feature>
<dbReference type="SMART" id="SM00167">
    <property type="entry name" value="VPS9"/>
    <property type="match status" value="1"/>
</dbReference>
<evidence type="ECO:0000313" key="3">
    <source>
        <dbReference type="EMBL" id="KTA96632.1"/>
    </source>
</evidence>
<dbReference type="VEuPathDB" id="FungiDB:B1J91_H05291g"/>
<evidence type="ECO:0000259" key="2">
    <source>
        <dbReference type="PROSITE" id="PS51205"/>
    </source>
</evidence>
<dbReference type="GO" id="GO:0036010">
    <property type="term" value="P:protein localization to endosome"/>
    <property type="evidence" value="ECO:0007669"/>
    <property type="project" value="EnsemblFungi"/>
</dbReference>
<accession>A0A0W0EAA8</accession>
<dbReference type="Pfam" id="PF02204">
    <property type="entry name" value="VPS9"/>
    <property type="match status" value="1"/>
</dbReference>
<dbReference type="GO" id="GO:0005829">
    <property type="term" value="C:cytosol"/>
    <property type="evidence" value="ECO:0007669"/>
    <property type="project" value="EnsemblFungi"/>
</dbReference>
<protein>
    <submittedName>
        <fullName evidence="3">Protein MUK1</fullName>
    </submittedName>
</protein>
<comment type="caution">
    <text evidence="3">The sequence shown here is derived from an EMBL/GenBank/DDBJ whole genome shotgun (WGS) entry which is preliminary data.</text>
</comment>
<dbReference type="VEuPathDB" id="FungiDB:CAGL0H05291g"/>
<dbReference type="PROSITE" id="PS51205">
    <property type="entry name" value="VPS9"/>
    <property type="match status" value="1"/>
</dbReference>